<dbReference type="SUPFAM" id="SSF51395">
    <property type="entry name" value="FMN-linked oxidoreductases"/>
    <property type="match status" value="1"/>
</dbReference>
<protein>
    <submittedName>
        <fullName evidence="4">NADH-dependent oxidoreductase</fullName>
    </submittedName>
</protein>
<dbReference type="Gene3D" id="3.20.20.70">
    <property type="entry name" value="Aldolase class I"/>
    <property type="match status" value="1"/>
</dbReference>
<gene>
    <name evidence="4" type="ORF">LMB76_06645</name>
</gene>
<evidence type="ECO:0000256" key="2">
    <source>
        <dbReference type="ARBA" id="ARBA00023002"/>
    </source>
</evidence>
<proteinExistence type="predicted"/>
<dbReference type="Proteomes" id="UP001198026">
    <property type="component" value="Unassembled WGS sequence"/>
</dbReference>
<organism evidence="4 5">
    <name type="scientific">Limosilactobacillus reuteri</name>
    <name type="common">Lactobacillus reuteri</name>
    <dbReference type="NCBI Taxonomy" id="1598"/>
    <lineage>
        <taxon>Bacteria</taxon>
        <taxon>Bacillati</taxon>
        <taxon>Bacillota</taxon>
        <taxon>Bacilli</taxon>
        <taxon>Lactobacillales</taxon>
        <taxon>Lactobacillaceae</taxon>
        <taxon>Limosilactobacillus</taxon>
    </lineage>
</organism>
<dbReference type="Pfam" id="PF00724">
    <property type="entry name" value="Oxidored_FMN"/>
    <property type="match status" value="1"/>
</dbReference>
<dbReference type="GO" id="GO:0016491">
    <property type="term" value="F:oxidoreductase activity"/>
    <property type="evidence" value="ECO:0007669"/>
    <property type="project" value="UniProtKB-KW"/>
</dbReference>
<comment type="caution">
    <text evidence="4">The sequence shown here is derived from an EMBL/GenBank/DDBJ whole genome shotgun (WGS) entry which is preliminary data.</text>
</comment>
<evidence type="ECO:0000313" key="5">
    <source>
        <dbReference type="Proteomes" id="UP001198026"/>
    </source>
</evidence>
<dbReference type="InterPro" id="IPR013785">
    <property type="entry name" value="Aldolase_TIM"/>
</dbReference>
<keyword evidence="2" id="KW-0560">Oxidoreductase</keyword>
<dbReference type="GO" id="GO:0010181">
    <property type="term" value="F:FMN binding"/>
    <property type="evidence" value="ECO:0007669"/>
    <property type="project" value="InterPro"/>
</dbReference>
<evidence type="ECO:0000256" key="1">
    <source>
        <dbReference type="ARBA" id="ARBA00022630"/>
    </source>
</evidence>
<feature type="domain" description="NADH:flavin oxidoreductase/NADH oxidase N-terminal" evidence="3">
    <location>
        <begin position="6"/>
        <end position="346"/>
    </location>
</feature>
<dbReference type="EMBL" id="JAJGWB010000126">
    <property type="protein sequence ID" value="MCC4477894.1"/>
    <property type="molecule type" value="Genomic_DNA"/>
</dbReference>
<evidence type="ECO:0000313" key="4">
    <source>
        <dbReference type="EMBL" id="MCC4477894.1"/>
    </source>
</evidence>
<accession>A0AAW4X6A2</accession>
<name>A0AAW4X6A2_LIMRT</name>
<dbReference type="InterPro" id="IPR001155">
    <property type="entry name" value="OxRdtase_FMN_N"/>
</dbReference>
<dbReference type="PANTHER" id="PTHR43656:SF2">
    <property type="entry name" value="BINDING OXIDOREDUCTASE, PUTATIVE (AFU_ORTHOLOGUE AFUA_2G08260)-RELATED"/>
    <property type="match status" value="1"/>
</dbReference>
<keyword evidence="1" id="KW-0285">Flavoprotein</keyword>
<reference evidence="4" key="1">
    <citation type="submission" date="2021-10" db="EMBL/GenBank/DDBJ databases">
        <title>Evolutionary history and lifestyle of the vertebrate symbiont Limosilactobacillus reuteri.</title>
        <authorList>
            <person name="Zheng J."/>
            <person name="Li F."/>
            <person name="Gaenzle M."/>
            <person name="Walter J."/>
        </authorList>
    </citation>
    <scope>NUCLEOTIDE SEQUENCE</scope>
    <source>
        <strain evidence="4">GQ_1_3_1</strain>
    </source>
</reference>
<sequence length="391" mass="42856">MTKYEKLFEPVTFSNGVKAQNRFMLAPMCDDSAENGQVTEQQLEYMKTRAANVGIAVTGYAYVNDSGDQVPGQLSVAHDKDINGLAKLATVMKAGGAKAILQLSHAGRGAGGSVAKGYRVYAPSKLPFPWLDYDVDEMTTADIEQVIRDYAQATKRAIAAGFDGIEIHNCNHDLLQQFFSASANHRIDEWGGSREKRMALPLAIQRAVKRVIAESGNANFILGWRISPQEKHGDEIGYDVDDMFAQTKRVAELGIDYLNISLNLSADYSNSVRPSYDVKVKGTDKSFPEYYRAALRGYCPIYIGSNVLTADDALAAVTDAEGVYVGRELLMDPDFVQKIAKDRPEEIVNTTTIEKLKAVGLPDGFVDNYADKDGSTRVVSYRNGIPLPGLD</sequence>
<dbReference type="PANTHER" id="PTHR43656">
    <property type="entry name" value="BINDING OXIDOREDUCTASE, PUTATIVE (AFU_ORTHOLOGUE AFUA_2G08260)-RELATED"/>
    <property type="match status" value="1"/>
</dbReference>
<dbReference type="InterPro" id="IPR051799">
    <property type="entry name" value="NADH_flavin_oxidoreductase"/>
</dbReference>
<dbReference type="RefSeq" id="WP_228340922.1">
    <property type="nucleotide sequence ID" value="NZ_JAJGWA010000126.1"/>
</dbReference>
<dbReference type="AlphaFoldDB" id="A0AAW4X6A2"/>
<evidence type="ECO:0000259" key="3">
    <source>
        <dbReference type="Pfam" id="PF00724"/>
    </source>
</evidence>